<comment type="caution">
    <text evidence="1">The sequence shown here is derived from an EMBL/GenBank/DDBJ whole genome shotgun (WGS) entry which is preliminary data.</text>
</comment>
<proteinExistence type="predicted"/>
<evidence type="ECO:0000313" key="1">
    <source>
        <dbReference type="EMBL" id="KAJ8887827.1"/>
    </source>
</evidence>
<name>A0ABQ9HUC8_9NEOP</name>
<accession>A0ABQ9HUC8</accession>
<evidence type="ECO:0000313" key="2">
    <source>
        <dbReference type="Proteomes" id="UP001159363"/>
    </source>
</evidence>
<dbReference type="Proteomes" id="UP001159363">
    <property type="component" value="Chromosome X"/>
</dbReference>
<gene>
    <name evidence="1" type="ORF">PR048_014045</name>
</gene>
<reference evidence="1 2" key="1">
    <citation type="submission" date="2023-02" db="EMBL/GenBank/DDBJ databases">
        <title>LHISI_Scaffold_Assembly.</title>
        <authorList>
            <person name="Stuart O.P."/>
            <person name="Cleave R."/>
            <person name="Magrath M.J.L."/>
            <person name="Mikheyev A.S."/>
        </authorList>
    </citation>
    <scope>NUCLEOTIDE SEQUENCE [LARGE SCALE GENOMIC DNA]</scope>
    <source>
        <strain evidence="1">Daus_M_001</strain>
        <tissue evidence="1">Leg muscle</tissue>
    </source>
</reference>
<sequence length="567" mass="61795">MLAVYDERISKLRCIAKRCKPRGGKENTGPPCSPFGRLVRLHAYVCGRRDCLDCNGFRRHSGGLAWGGFVTFTDSIPTTRSQENFVSTTRVDLCANQLSAITIAEDFHRSSHKDTSDKTTLAPGADLLGESYKTGEEVTTSPQCLNDDRGTAPLVAGVGNEKEDITTSRPGGALVYLAFIATGVRLVISTPHVRRVDMPVSKCGRRGAVAAQMKSSRWYLVVVSHMLLDVRFGHRYLTTCRHADSLFFREKIFEAAGGVLKAGGIRSEVLPQPPAAVGSRWDDGRGIHHRGRIAEKRWGGKFDTATRIKYSIAAKQRGSEEAYTILVALRFSDQVGGNLNIEVLRADAGEGDMSVEQRQNARVGETADTLENLPTSGIAWQDSRMRISGADAAGNLTRFALIDVDPLRSHSVPIPRSTPVTEASCTAGAPKQRSVANYAEVTFCRGSSDADVRCAREGGMSRWLRLAGEDPLLAWLSDVGLETASRMLLTGATSSLIACGCYSSRRLLLADNAEKHVAKITEGKECDLRTATSIFSVASGIRLPCSRMHLSHFLKNRIFLMDANFLQ</sequence>
<keyword evidence="2" id="KW-1185">Reference proteome</keyword>
<dbReference type="EMBL" id="JARBHB010000004">
    <property type="protein sequence ID" value="KAJ8887827.1"/>
    <property type="molecule type" value="Genomic_DNA"/>
</dbReference>
<organism evidence="1 2">
    <name type="scientific">Dryococelus australis</name>
    <dbReference type="NCBI Taxonomy" id="614101"/>
    <lineage>
        <taxon>Eukaryota</taxon>
        <taxon>Metazoa</taxon>
        <taxon>Ecdysozoa</taxon>
        <taxon>Arthropoda</taxon>
        <taxon>Hexapoda</taxon>
        <taxon>Insecta</taxon>
        <taxon>Pterygota</taxon>
        <taxon>Neoptera</taxon>
        <taxon>Polyneoptera</taxon>
        <taxon>Phasmatodea</taxon>
        <taxon>Verophasmatodea</taxon>
        <taxon>Anareolatae</taxon>
        <taxon>Phasmatidae</taxon>
        <taxon>Eurycanthinae</taxon>
        <taxon>Dryococelus</taxon>
    </lineage>
</organism>
<protein>
    <submittedName>
        <fullName evidence="1">Uncharacterized protein</fullName>
    </submittedName>
</protein>